<evidence type="ECO:0000313" key="2">
    <source>
        <dbReference type="EMBL" id="KMY99413.1"/>
    </source>
</evidence>
<name>A0A0J9RUP4_DROSI</name>
<gene>
    <name evidence="2" type="primary">Dsim\GD26900</name>
    <name evidence="2" type="ORF">Dsimw501_GD26900</name>
</gene>
<protein>
    <submittedName>
        <fullName evidence="2">Uncharacterized protein, isoform B</fullName>
    </submittedName>
</protein>
<evidence type="ECO:0000256" key="1">
    <source>
        <dbReference type="SAM" id="MobiDB-lite"/>
    </source>
</evidence>
<reference evidence="2" key="3">
    <citation type="submission" date="2015-04" db="EMBL/GenBank/DDBJ databases">
        <authorList>
            <consortium name="FlyBase"/>
        </authorList>
    </citation>
    <scope>NUCLEOTIDE SEQUENCE</scope>
    <source>
        <strain evidence="2">W501</strain>
    </source>
</reference>
<dbReference type="AlphaFoldDB" id="A0A0J9RUP4"/>
<proteinExistence type="predicted"/>
<dbReference type="EMBL" id="CM002912">
    <property type="protein sequence ID" value="KMY99413.1"/>
    <property type="molecule type" value="Genomic_DNA"/>
</dbReference>
<reference evidence="2" key="2">
    <citation type="submission" date="2014-06" db="EMBL/GenBank/DDBJ databases">
        <authorList>
            <person name="Hu T."/>
            <person name="Eisen M.B."/>
            <person name="Thornton K.R."/>
            <person name="Andolfatto P."/>
        </authorList>
    </citation>
    <scope>NUCLEOTIDE SEQUENCE</scope>
    <source>
        <strain evidence="2">W501</strain>
    </source>
</reference>
<feature type="region of interest" description="Disordered" evidence="1">
    <location>
        <begin position="14"/>
        <end position="43"/>
    </location>
</feature>
<dbReference type="Proteomes" id="UP000035880">
    <property type="component" value="Chromosome 3L"/>
</dbReference>
<accession>A0A0J9RUP4</accession>
<organism evidence="2">
    <name type="scientific">Drosophila simulans</name>
    <name type="common">Fruit fly</name>
    <dbReference type="NCBI Taxonomy" id="7240"/>
    <lineage>
        <taxon>Eukaryota</taxon>
        <taxon>Metazoa</taxon>
        <taxon>Ecdysozoa</taxon>
        <taxon>Arthropoda</taxon>
        <taxon>Hexapoda</taxon>
        <taxon>Insecta</taxon>
        <taxon>Pterygota</taxon>
        <taxon>Neoptera</taxon>
        <taxon>Endopterygota</taxon>
        <taxon>Diptera</taxon>
        <taxon>Brachycera</taxon>
        <taxon>Muscomorpha</taxon>
        <taxon>Ephydroidea</taxon>
        <taxon>Drosophilidae</taxon>
        <taxon>Drosophila</taxon>
        <taxon>Sophophora</taxon>
    </lineage>
</organism>
<reference evidence="2" key="1">
    <citation type="journal article" date="2013" name="Genome Res.">
        <title>A second-generation assembly of the Drosophila simulans genome provides new insights into patterns of lineage-specific divergence.</title>
        <authorList>
            <person name="Hu T.T."/>
            <person name="Eisen M.B."/>
            <person name="Thornton K.R."/>
            <person name="Andolfatto P."/>
        </authorList>
    </citation>
    <scope>NUCLEOTIDE SEQUENCE [LARGE SCALE GENOMIC DNA]</scope>
    <source>
        <strain evidence="2">W501</strain>
    </source>
</reference>
<sequence>MDYKKLKKMEEEVRIGGKGSMRRKHKRIPSAEDGSDPDNDKVQSLFPRLESPLYLNCHTASEQQKP</sequence>
<dbReference type="Bgee" id="FBgn0268190">
    <property type="expression patterns" value="Expressed in adult organism"/>
</dbReference>